<keyword evidence="2 5" id="KW-0132">Cell division</keyword>
<keyword evidence="4 5" id="KW-0131">Cell cycle</keyword>
<protein>
    <recommendedName>
        <fullName evidence="5">Cell division protein ZapD</fullName>
    </recommendedName>
    <alternativeName>
        <fullName evidence="5">Z ring-associated protein D</fullName>
    </alternativeName>
</protein>
<reference evidence="6 7" key="1">
    <citation type="submission" date="2023-07" db="EMBL/GenBank/DDBJ databases">
        <authorList>
            <person name="Peeters C."/>
        </authorList>
    </citation>
    <scope>NUCLEOTIDE SEQUENCE [LARGE SCALE GENOMIC DNA]</scope>
    <source>
        <strain evidence="6 7">LMG 18101</strain>
    </source>
</reference>
<dbReference type="PANTHER" id="PTHR39455">
    <property type="entry name" value="CELL DIVISION PROTEIN ZAPD"/>
    <property type="match status" value="1"/>
</dbReference>
<organism evidence="6 7">
    <name type="scientific">Ralstonia flaminis</name>
    <dbReference type="NCBI Taxonomy" id="3058597"/>
    <lineage>
        <taxon>Bacteria</taxon>
        <taxon>Pseudomonadati</taxon>
        <taxon>Pseudomonadota</taxon>
        <taxon>Betaproteobacteria</taxon>
        <taxon>Burkholderiales</taxon>
        <taxon>Burkholderiaceae</taxon>
        <taxon>Ralstonia</taxon>
    </lineage>
</organism>
<evidence type="ECO:0000313" key="7">
    <source>
        <dbReference type="Proteomes" id="UP001189757"/>
    </source>
</evidence>
<evidence type="ECO:0000313" key="6">
    <source>
        <dbReference type="EMBL" id="CAJ0816992.1"/>
    </source>
</evidence>
<dbReference type="NCBIfam" id="NF003656">
    <property type="entry name" value="PRK05287.1-4"/>
    <property type="match status" value="1"/>
</dbReference>
<dbReference type="SUPFAM" id="SSF160950">
    <property type="entry name" value="YacF-like"/>
    <property type="match status" value="1"/>
</dbReference>
<name>A0ABN9JQW4_9RALS</name>
<dbReference type="Pfam" id="PF07072">
    <property type="entry name" value="ZapD"/>
    <property type="match status" value="1"/>
</dbReference>
<keyword evidence="7" id="KW-1185">Reference proteome</keyword>
<gene>
    <name evidence="5 6" type="primary">zapD</name>
    <name evidence="6" type="ORF">LMG18101_03121</name>
</gene>
<evidence type="ECO:0000256" key="4">
    <source>
        <dbReference type="ARBA" id="ARBA00023306"/>
    </source>
</evidence>
<dbReference type="InterPro" id="IPR009777">
    <property type="entry name" value="ZapD"/>
</dbReference>
<comment type="similarity">
    <text evidence="5">Belongs to the ZapD family.</text>
</comment>
<dbReference type="HAMAP" id="MF_01092">
    <property type="entry name" value="ZapD"/>
    <property type="match status" value="1"/>
</dbReference>
<comment type="subunit">
    <text evidence="5">Interacts with FtsZ.</text>
</comment>
<dbReference type="Gene3D" id="1.10.3900.10">
    <property type="entry name" value="YacF-like"/>
    <property type="match status" value="1"/>
</dbReference>
<dbReference type="Proteomes" id="UP001189757">
    <property type="component" value="Unassembled WGS sequence"/>
</dbReference>
<dbReference type="EMBL" id="CATZLL010000009">
    <property type="protein sequence ID" value="CAJ0816992.1"/>
    <property type="molecule type" value="Genomic_DNA"/>
</dbReference>
<dbReference type="InterPro" id="IPR036268">
    <property type="entry name" value="ZapD_sf"/>
</dbReference>
<keyword evidence="3 5" id="KW-0717">Septation</keyword>
<dbReference type="PANTHER" id="PTHR39455:SF1">
    <property type="entry name" value="CELL DIVISION PROTEIN ZAPD"/>
    <property type="match status" value="1"/>
</dbReference>
<dbReference type="InterPro" id="IPR027462">
    <property type="entry name" value="ZapD_C"/>
</dbReference>
<keyword evidence="1 5" id="KW-0963">Cytoplasm</keyword>
<evidence type="ECO:0000256" key="2">
    <source>
        <dbReference type="ARBA" id="ARBA00022618"/>
    </source>
</evidence>
<evidence type="ECO:0000256" key="1">
    <source>
        <dbReference type="ARBA" id="ARBA00022490"/>
    </source>
</evidence>
<comment type="subcellular location">
    <subcellularLocation>
        <location evidence="5">Cytoplasm</location>
    </subcellularLocation>
    <text evidence="5">Localizes to mid-cell in an FtsZ-dependent manner.</text>
</comment>
<evidence type="ECO:0000256" key="3">
    <source>
        <dbReference type="ARBA" id="ARBA00023210"/>
    </source>
</evidence>
<proteinExistence type="inferred from homology"/>
<dbReference type="Gene3D" id="2.60.440.10">
    <property type="entry name" value="YacF-like domains"/>
    <property type="match status" value="1"/>
</dbReference>
<accession>A0ABN9JQW4</accession>
<sequence length="271" mass="30869">MRADRSQTGFVPAKSGTQVLILYEYPFNERIRTLLRLEDLFERLDFFLVQEHPLQHHVALTTLFEVVDVAGRADLKSDLLKELDRQRQTLTALRANPQIDQDALDAVISELETASGNLTATHGKAGQLIAENEWLTSIRSRAIIPGGTCEFDLPAYFAWQHHLPERRRADIIKWAQPLVPLRDATMIVLRLLRESGQSGKVIANTGSYQQMLSGRVYQLMQVRLDESALGFIPEISANKYMLWVRFTQQDGDLRPKPVDADIPFQLKLCNF</sequence>
<comment type="function">
    <text evidence="5">Cell division factor that enhances FtsZ-ring assembly. Directly interacts with FtsZ and promotes bundling of FtsZ protofilaments, with a reduction in FtsZ GTPase activity.</text>
</comment>
<dbReference type="GO" id="GO:0051301">
    <property type="term" value="P:cell division"/>
    <property type="evidence" value="ECO:0007669"/>
    <property type="project" value="UniProtKB-KW"/>
</dbReference>
<comment type="caution">
    <text evidence="6">The sequence shown here is derived from an EMBL/GenBank/DDBJ whole genome shotgun (WGS) entry which is preliminary data.</text>
</comment>
<evidence type="ECO:0000256" key="5">
    <source>
        <dbReference type="HAMAP-Rule" id="MF_01092"/>
    </source>
</evidence>